<keyword evidence="3" id="KW-1185">Reference proteome</keyword>
<comment type="caution">
    <text evidence="2">The sequence shown here is derived from an EMBL/GenBank/DDBJ whole genome shotgun (WGS) entry which is preliminary data.</text>
</comment>
<reference evidence="2" key="2">
    <citation type="submission" date="2023-02" db="EMBL/GenBank/DDBJ databases">
        <authorList>
            <person name="Swenson N.G."/>
            <person name="Wegrzyn J.L."/>
            <person name="Mcevoy S.L."/>
        </authorList>
    </citation>
    <scope>NUCLEOTIDE SEQUENCE</scope>
    <source>
        <strain evidence="2">91603</strain>
        <tissue evidence="2">Leaf</tissue>
    </source>
</reference>
<evidence type="ECO:0000313" key="2">
    <source>
        <dbReference type="EMBL" id="KAI9174718.1"/>
    </source>
</evidence>
<feature type="region of interest" description="Disordered" evidence="1">
    <location>
        <begin position="133"/>
        <end position="177"/>
    </location>
</feature>
<name>A0AAD5IR60_ACENE</name>
<feature type="compositionally biased region" description="Polar residues" evidence="1">
    <location>
        <begin position="68"/>
        <end position="79"/>
    </location>
</feature>
<feature type="region of interest" description="Disordered" evidence="1">
    <location>
        <begin position="68"/>
        <end position="87"/>
    </location>
</feature>
<evidence type="ECO:0000313" key="3">
    <source>
        <dbReference type="Proteomes" id="UP001064489"/>
    </source>
</evidence>
<proteinExistence type="predicted"/>
<reference evidence="2" key="1">
    <citation type="journal article" date="2022" name="Plant J.">
        <title>Strategies of tolerance reflected in two North American maple genomes.</title>
        <authorList>
            <person name="McEvoy S.L."/>
            <person name="Sezen U.U."/>
            <person name="Trouern-Trend A."/>
            <person name="McMahon S.M."/>
            <person name="Schaberg P.G."/>
            <person name="Yang J."/>
            <person name="Wegrzyn J.L."/>
            <person name="Swenson N.G."/>
        </authorList>
    </citation>
    <scope>NUCLEOTIDE SEQUENCE</scope>
    <source>
        <strain evidence="2">91603</strain>
    </source>
</reference>
<organism evidence="2 3">
    <name type="scientific">Acer negundo</name>
    <name type="common">Box elder</name>
    <dbReference type="NCBI Taxonomy" id="4023"/>
    <lineage>
        <taxon>Eukaryota</taxon>
        <taxon>Viridiplantae</taxon>
        <taxon>Streptophyta</taxon>
        <taxon>Embryophyta</taxon>
        <taxon>Tracheophyta</taxon>
        <taxon>Spermatophyta</taxon>
        <taxon>Magnoliopsida</taxon>
        <taxon>eudicotyledons</taxon>
        <taxon>Gunneridae</taxon>
        <taxon>Pentapetalae</taxon>
        <taxon>rosids</taxon>
        <taxon>malvids</taxon>
        <taxon>Sapindales</taxon>
        <taxon>Sapindaceae</taxon>
        <taxon>Hippocastanoideae</taxon>
        <taxon>Acereae</taxon>
        <taxon>Acer</taxon>
    </lineage>
</organism>
<dbReference type="Proteomes" id="UP001064489">
    <property type="component" value="Chromosome 8"/>
</dbReference>
<accession>A0AAD5IR60</accession>
<dbReference type="AlphaFoldDB" id="A0AAD5IR60"/>
<protein>
    <submittedName>
        <fullName evidence="2">Uncharacterized protein</fullName>
    </submittedName>
</protein>
<gene>
    <name evidence="2" type="ORF">LWI28_021835</name>
</gene>
<evidence type="ECO:0000256" key="1">
    <source>
        <dbReference type="SAM" id="MobiDB-lite"/>
    </source>
</evidence>
<dbReference type="EMBL" id="JAJSOW010000103">
    <property type="protein sequence ID" value="KAI9174718.1"/>
    <property type="molecule type" value="Genomic_DNA"/>
</dbReference>
<sequence length="177" mass="19974">MDFVCSSFIHRGCTAQTYQIESIIDDQVGCELPGVIPDLDNQETKKKKEQIDSLPKLCPPLVQRTLFLNNESPETSTKPNGMDDPDRKEVTYKSKCVMMTKVFFDVFPKVLPQEIVKDVLPNEGMRKKILLSTKDKTEEVDNKDSEAAKPDGHASKVNECADKKVKHEEVDNKDSEA</sequence>